<reference evidence="4" key="1">
    <citation type="submission" date="2021-01" db="EMBL/GenBank/DDBJ databases">
        <title>Marivirga sp. nov., isolated from intertidal surface sediments.</title>
        <authorList>
            <person name="Zhang M."/>
        </authorList>
    </citation>
    <scope>NUCLEOTIDE SEQUENCE</scope>
    <source>
        <strain evidence="4">SM1354</strain>
    </source>
</reference>
<evidence type="ECO:0000256" key="1">
    <source>
        <dbReference type="ARBA" id="ARBA00022723"/>
    </source>
</evidence>
<sequence length="112" mass="12204">MKPIILSILSLTFVFLLAGNGIAQTAESQKTEETTQKSETVKLKVTGLTCAGCASHLYKVLKETKGIVDNSVEYPGDIAVIDYDPKKTQPEQLIAAIEKKTSYKAELLKSTK</sequence>
<keyword evidence="1" id="KW-0479">Metal-binding</keyword>
<protein>
    <submittedName>
        <fullName evidence="4">Heavy-metal-associated domain-containing protein</fullName>
    </submittedName>
</protein>
<dbReference type="RefSeq" id="WP_201924066.1">
    <property type="nucleotide sequence ID" value="NZ_JAERQG010000005.1"/>
</dbReference>
<dbReference type="FunFam" id="3.30.70.100:FF:000001">
    <property type="entry name" value="ATPase copper transporting beta"/>
    <property type="match status" value="1"/>
</dbReference>
<dbReference type="PANTHER" id="PTHR46594">
    <property type="entry name" value="P-TYPE CATION-TRANSPORTING ATPASE"/>
    <property type="match status" value="1"/>
</dbReference>
<dbReference type="Gene3D" id="3.30.70.100">
    <property type="match status" value="1"/>
</dbReference>
<dbReference type="SUPFAM" id="SSF55008">
    <property type="entry name" value="HMA, heavy metal-associated domain"/>
    <property type="match status" value="1"/>
</dbReference>
<dbReference type="CDD" id="cd00371">
    <property type="entry name" value="HMA"/>
    <property type="match status" value="1"/>
</dbReference>
<feature type="domain" description="HMA" evidence="3">
    <location>
        <begin position="39"/>
        <end position="105"/>
    </location>
</feature>
<keyword evidence="5" id="KW-1185">Reference proteome</keyword>
<dbReference type="InterPro" id="IPR036163">
    <property type="entry name" value="HMA_dom_sf"/>
</dbReference>
<dbReference type="Proteomes" id="UP000642920">
    <property type="component" value="Unassembled WGS sequence"/>
</dbReference>
<dbReference type="PROSITE" id="PS01047">
    <property type="entry name" value="HMA_1"/>
    <property type="match status" value="1"/>
</dbReference>
<comment type="caution">
    <text evidence="4">The sequence shown here is derived from an EMBL/GenBank/DDBJ whole genome shotgun (WGS) entry which is preliminary data.</text>
</comment>
<feature type="signal peptide" evidence="2">
    <location>
        <begin position="1"/>
        <end position="18"/>
    </location>
</feature>
<gene>
    <name evidence="4" type="ORF">JKP34_16870</name>
</gene>
<evidence type="ECO:0000313" key="5">
    <source>
        <dbReference type="Proteomes" id="UP000642920"/>
    </source>
</evidence>
<dbReference type="Pfam" id="PF00403">
    <property type="entry name" value="HMA"/>
    <property type="match status" value="1"/>
</dbReference>
<dbReference type="AlphaFoldDB" id="A0A937AAN4"/>
<accession>A0A937AAN4</accession>
<dbReference type="PROSITE" id="PS50846">
    <property type="entry name" value="HMA_2"/>
    <property type="match status" value="1"/>
</dbReference>
<dbReference type="InterPro" id="IPR017969">
    <property type="entry name" value="Heavy-metal-associated_CS"/>
</dbReference>
<organism evidence="4 5">
    <name type="scientific">Marivirga atlantica</name>
    <dbReference type="NCBI Taxonomy" id="1548457"/>
    <lineage>
        <taxon>Bacteria</taxon>
        <taxon>Pseudomonadati</taxon>
        <taxon>Bacteroidota</taxon>
        <taxon>Cytophagia</taxon>
        <taxon>Cytophagales</taxon>
        <taxon>Marivirgaceae</taxon>
        <taxon>Marivirga</taxon>
    </lineage>
</organism>
<evidence type="ECO:0000313" key="4">
    <source>
        <dbReference type="EMBL" id="MBL0766942.1"/>
    </source>
</evidence>
<feature type="chain" id="PRO_5037809607" evidence="2">
    <location>
        <begin position="19"/>
        <end position="112"/>
    </location>
</feature>
<evidence type="ECO:0000259" key="3">
    <source>
        <dbReference type="PROSITE" id="PS50846"/>
    </source>
</evidence>
<name>A0A937AAN4_9BACT</name>
<proteinExistence type="predicted"/>
<evidence type="ECO:0000256" key="2">
    <source>
        <dbReference type="SAM" id="SignalP"/>
    </source>
</evidence>
<dbReference type="GO" id="GO:0046872">
    <property type="term" value="F:metal ion binding"/>
    <property type="evidence" value="ECO:0007669"/>
    <property type="project" value="UniProtKB-KW"/>
</dbReference>
<dbReference type="InterPro" id="IPR006121">
    <property type="entry name" value="HMA_dom"/>
</dbReference>
<dbReference type="EMBL" id="JAERQG010000005">
    <property type="protein sequence ID" value="MBL0766942.1"/>
    <property type="molecule type" value="Genomic_DNA"/>
</dbReference>
<keyword evidence="2" id="KW-0732">Signal</keyword>
<dbReference type="PANTHER" id="PTHR46594:SF4">
    <property type="entry name" value="P-TYPE CATION-TRANSPORTING ATPASE"/>
    <property type="match status" value="1"/>
</dbReference>